<evidence type="ECO:0000313" key="1">
    <source>
        <dbReference type="EMBL" id="GJJ08427.1"/>
    </source>
</evidence>
<dbReference type="EMBL" id="BPWL01000003">
    <property type="protein sequence ID" value="GJJ08427.1"/>
    <property type="molecule type" value="Genomic_DNA"/>
</dbReference>
<dbReference type="Proteomes" id="UP001050691">
    <property type="component" value="Unassembled WGS sequence"/>
</dbReference>
<reference evidence="1" key="1">
    <citation type="submission" date="2021-10" db="EMBL/GenBank/DDBJ databases">
        <title>De novo Genome Assembly of Clathrus columnatus (Basidiomycota, Fungi) Using Illumina and Nanopore Sequence Data.</title>
        <authorList>
            <person name="Ogiso-Tanaka E."/>
            <person name="Itagaki H."/>
            <person name="Hosoya T."/>
            <person name="Hosaka K."/>
        </authorList>
    </citation>
    <scope>NUCLEOTIDE SEQUENCE</scope>
    <source>
        <strain evidence="1">MO-923</strain>
    </source>
</reference>
<gene>
    <name evidence="1" type="ORF">Clacol_002643</name>
</gene>
<organism evidence="1 2">
    <name type="scientific">Clathrus columnatus</name>
    <dbReference type="NCBI Taxonomy" id="1419009"/>
    <lineage>
        <taxon>Eukaryota</taxon>
        <taxon>Fungi</taxon>
        <taxon>Dikarya</taxon>
        <taxon>Basidiomycota</taxon>
        <taxon>Agaricomycotina</taxon>
        <taxon>Agaricomycetes</taxon>
        <taxon>Phallomycetidae</taxon>
        <taxon>Phallales</taxon>
        <taxon>Clathraceae</taxon>
        <taxon>Clathrus</taxon>
    </lineage>
</organism>
<protein>
    <submittedName>
        <fullName evidence="1">Uncharacterized protein</fullName>
    </submittedName>
</protein>
<evidence type="ECO:0000313" key="2">
    <source>
        <dbReference type="Proteomes" id="UP001050691"/>
    </source>
</evidence>
<proteinExistence type="predicted"/>
<sequence length="365" mass="41171">MSPPSVNICSDISAILEALEGPKIEIEDLFWLAELPIGLSLLRYLVAQGTREPNCVYLEREENQMLNLTRQQEEQVLLNQESTLLDIRKAAMAQSIEQNLGARNASALSQQKLEGRLKSISDELMILHKESDTCSTSISSSAARLIHEQACLDLEVKSSPIFNNILDTVQLIHREIIRLRGPGCCAPKYPSRTSMTQLQNEVQSLTTNIPRLERRITGDKAEWSFGDKYLAYLNDIWNLEQSISLKEQVRKTRKVNILLMLPFLVYIKNRRYQINQILEDNLIPLIALSNASLNACNRLTEDTLIVCQTLLDEIEAIEAMNSDVGSISTSSRLSDCIMDQSKLLNLFKSSGREHSNSTYTRVGTD</sequence>
<comment type="caution">
    <text evidence="1">The sequence shown here is derived from an EMBL/GenBank/DDBJ whole genome shotgun (WGS) entry which is preliminary data.</text>
</comment>
<accession>A0AAV5A4P6</accession>
<dbReference type="AlphaFoldDB" id="A0AAV5A4P6"/>
<name>A0AAV5A4P6_9AGAM</name>
<keyword evidence="2" id="KW-1185">Reference proteome</keyword>